<dbReference type="Proteomes" id="UP000254060">
    <property type="component" value="Unassembled WGS sequence"/>
</dbReference>
<evidence type="ECO:0000313" key="2">
    <source>
        <dbReference type="EMBL" id="STO07235.1"/>
    </source>
</evidence>
<dbReference type="OrthoDB" id="9952012at2"/>
<proteinExistence type="predicted"/>
<keyword evidence="1" id="KW-1133">Transmembrane helix</keyword>
<reference evidence="2 3" key="1">
    <citation type="submission" date="2018-06" db="EMBL/GenBank/DDBJ databases">
        <authorList>
            <consortium name="Pathogen Informatics"/>
            <person name="Doyle S."/>
        </authorList>
    </citation>
    <scope>NUCLEOTIDE SEQUENCE [LARGE SCALE GENOMIC DNA]</scope>
    <source>
        <strain evidence="2 3">NCTC13163</strain>
    </source>
</reference>
<keyword evidence="1" id="KW-0812">Transmembrane</keyword>
<keyword evidence="1" id="KW-0472">Membrane</keyword>
<dbReference type="RefSeq" id="WP_029334350.1">
    <property type="nucleotide sequence ID" value="NZ_UGGP01000001.1"/>
</dbReference>
<dbReference type="AlphaFoldDB" id="A0A377FRZ0"/>
<evidence type="ECO:0000313" key="3">
    <source>
        <dbReference type="Proteomes" id="UP000254060"/>
    </source>
</evidence>
<protein>
    <submittedName>
        <fullName evidence="2">Uncharacterized protein</fullName>
    </submittedName>
</protein>
<name>A0A377FRZ0_9BACL</name>
<feature type="transmembrane region" description="Helical" evidence="1">
    <location>
        <begin position="17"/>
        <end position="37"/>
    </location>
</feature>
<sequence length="112" mass="12812">MDQSLFLYLFQLTLQSFVYWMFATLFIALISYVAFYMWDRDAANAYRTLWRKGYYLTFAAFVSFGFIVGEFPLEAAWPLAGIAILVVVLDFGVLVTPGKERPVAIKEDAKNA</sequence>
<accession>A0A377FRZ0</accession>
<dbReference type="EMBL" id="UGGP01000001">
    <property type="protein sequence ID" value="STO07235.1"/>
    <property type="molecule type" value="Genomic_DNA"/>
</dbReference>
<feature type="transmembrane region" description="Helical" evidence="1">
    <location>
        <begin position="75"/>
        <end position="96"/>
    </location>
</feature>
<feature type="transmembrane region" description="Helical" evidence="1">
    <location>
        <begin position="49"/>
        <end position="69"/>
    </location>
</feature>
<gene>
    <name evidence="2" type="ORF">NCTC13163_00580</name>
</gene>
<evidence type="ECO:0000256" key="1">
    <source>
        <dbReference type="SAM" id="Phobius"/>
    </source>
</evidence>
<organism evidence="2 3">
    <name type="scientific">Exiguobacterium aurantiacum</name>
    <dbReference type="NCBI Taxonomy" id="33987"/>
    <lineage>
        <taxon>Bacteria</taxon>
        <taxon>Bacillati</taxon>
        <taxon>Bacillota</taxon>
        <taxon>Bacilli</taxon>
        <taxon>Bacillales</taxon>
        <taxon>Bacillales Family XII. Incertae Sedis</taxon>
        <taxon>Exiguobacterium</taxon>
    </lineage>
</organism>